<evidence type="ECO:0000313" key="2">
    <source>
        <dbReference type="EMBL" id="QDY52169.1"/>
    </source>
</evidence>
<evidence type="ECO:0000256" key="1">
    <source>
        <dbReference type="SAM" id="Phobius"/>
    </source>
</evidence>
<reference evidence="2" key="1">
    <citation type="submission" date="2018-11" db="EMBL/GenBank/DDBJ databases">
        <title>A distinct lineage of giant viruses engineers rhodopsin photosystems in predatory marine eukaryotes.</title>
        <authorList>
            <person name="Needham D.M."/>
            <person name="Yoshizawa S."/>
            <person name="Hosaka T."/>
            <person name="Poirier C."/>
            <person name="Choi C.-J."/>
            <person name="Hehenberger E."/>
            <person name="Irwin N.A.T."/>
            <person name="Wilken S."/>
            <person name="Yung C.-M."/>
            <person name="Bachy C."/>
            <person name="Kurihara R."/>
            <person name="Nakajima Y."/>
            <person name="Kojima K."/>
            <person name="Kimura-Someya T."/>
            <person name="Leonard G."/>
            <person name="Malmstrom R.R."/>
            <person name="Mende D."/>
            <person name="Olson D.K."/>
            <person name="Sudo Y."/>
            <person name="Sudek S."/>
            <person name="Richards T.A."/>
            <person name="DeLong E.F."/>
            <person name="Keeling P.J."/>
            <person name="Santoro A.E."/>
            <person name="Shirouzu M."/>
            <person name="Iwasaki W."/>
            <person name="Worden A.Z."/>
        </authorList>
    </citation>
    <scope>NUCLEOTIDE SEQUENCE</scope>
</reference>
<feature type="transmembrane region" description="Helical" evidence="1">
    <location>
        <begin position="27"/>
        <end position="51"/>
    </location>
</feature>
<keyword evidence="1" id="KW-0472">Membrane</keyword>
<proteinExistence type="predicted"/>
<protein>
    <submittedName>
        <fullName evidence="2">Uncharacterized protein</fullName>
    </submittedName>
</protein>
<keyword evidence="1" id="KW-1133">Transmembrane helix</keyword>
<dbReference type="EMBL" id="MK250088">
    <property type="protein sequence ID" value="QDY52169.1"/>
    <property type="molecule type" value="Genomic_DNA"/>
</dbReference>
<accession>A0A5B8HVQ3</accession>
<name>A0A5B8HVQ3_9VIRU</name>
<keyword evidence="1" id="KW-0812">Transmembrane</keyword>
<organism evidence="2">
    <name type="scientific">Mimiviridae sp. ChoanoV1</name>
    <dbReference type="NCBI Taxonomy" id="2596887"/>
    <lineage>
        <taxon>Viruses</taxon>
        <taxon>Varidnaviria</taxon>
        <taxon>Bamfordvirae</taxon>
        <taxon>Nucleocytoviricota</taxon>
        <taxon>Megaviricetes</taxon>
        <taxon>Imitervirales</taxon>
        <taxon>Schizomimiviridae</taxon>
    </lineage>
</organism>
<sequence length="82" mass="9260">MHGCMYCDEAPENKDCGCFGHRRRNCVACYICFSPVGIVFDMATLLFRFLYCIGDSSVQTCKKVKNCCKVVDKQSTAEQNNN</sequence>
<gene>
    <name evidence="2" type="ORF">4_49</name>
</gene>